<dbReference type="EMBL" id="JAFNEN010000015">
    <property type="protein sequence ID" value="KAG8200559.1"/>
    <property type="molecule type" value="Genomic_DNA"/>
</dbReference>
<comment type="caution">
    <text evidence="2">The sequence shown here is derived from an EMBL/GenBank/DDBJ whole genome shotgun (WGS) entry which is preliminary data.</text>
</comment>
<feature type="region of interest" description="Disordered" evidence="1">
    <location>
        <begin position="27"/>
        <end position="48"/>
    </location>
</feature>
<dbReference type="Proteomes" id="UP000827092">
    <property type="component" value="Unassembled WGS sequence"/>
</dbReference>
<reference evidence="2 3" key="1">
    <citation type="journal article" date="2022" name="Nat. Ecol. Evol.">
        <title>A masculinizing supergene underlies an exaggerated male reproductive morph in a spider.</title>
        <authorList>
            <person name="Hendrickx F."/>
            <person name="De Corte Z."/>
            <person name="Sonet G."/>
            <person name="Van Belleghem S.M."/>
            <person name="Kostlbacher S."/>
            <person name="Vangestel C."/>
        </authorList>
    </citation>
    <scope>NUCLEOTIDE SEQUENCE [LARGE SCALE GENOMIC DNA]</scope>
    <source>
        <strain evidence="2">W744_W776</strain>
    </source>
</reference>
<sequence>MQNTPPNIQLRIQKQTHKLESRLRNFKNGTPERISRHERELQSLDQSRERARCGQIFEKWKLGRRFRGRPTPRQHFPAFSTNPRSDSWIYYEAGFGGVKAMAVRSLRRKSSTTLRR</sequence>
<organism evidence="2 3">
    <name type="scientific">Oedothorax gibbosus</name>
    <dbReference type="NCBI Taxonomy" id="931172"/>
    <lineage>
        <taxon>Eukaryota</taxon>
        <taxon>Metazoa</taxon>
        <taxon>Ecdysozoa</taxon>
        <taxon>Arthropoda</taxon>
        <taxon>Chelicerata</taxon>
        <taxon>Arachnida</taxon>
        <taxon>Araneae</taxon>
        <taxon>Araneomorphae</taxon>
        <taxon>Entelegynae</taxon>
        <taxon>Araneoidea</taxon>
        <taxon>Linyphiidae</taxon>
        <taxon>Erigoninae</taxon>
        <taxon>Oedothorax</taxon>
    </lineage>
</organism>
<protein>
    <submittedName>
        <fullName evidence="2">Uncharacterized protein</fullName>
    </submittedName>
</protein>
<feature type="compositionally biased region" description="Basic and acidic residues" evidence="1">
    <location>
        <begin position="33"/>
        <end position="48"/>
    </location>
</feature>
<evidence type="ECO:0000313" key="2">
    <source>
        <dbReference type="EMBL" id="KAG8200559.1"/>
    </source>
</evidence>
<evidence type="ECO:0000313" key="3">
    <source>
        <dbReference type="Proteomes" id="UP000827092"/>
    </source>
</evidence>
<dbReference type="AlphaFoldDB" id="A0AAV6VXW0"/>
<evidence type="ECO:0000256" key="1">
    <source>
        <dbReference type="SAM" id="MobiDB-lite"/>
    </source>
</evidence>
<name>A0AAV6VXW0_9ARAC</name>
<proteinExistence type="predicted"/>
<keyword evidence="3" id="KW-1185">Reference proteome</keyword>
<accession>A0AAV6VXW0</accession>
<gene>
    <name evidence="2" type="ORF">JTE90_000632</name>
</gene>